<evidence type="ECO:0000256" key="6">
    <source>
        <dbReference type="ARBA" id="ARBA00022989"/>
    </source>
</evidence>
<dbReference type="EMBL" id="SRMF01000002">
    <property type="protein sequence ID" value="TGG94278.1"/>
    <property type="molecule type" value="Genomic_DNA"/>
</dbReference>
<dbReference type="RefSeq" id="WP_135482845.1">
    <property type="nucleotide sequence ID" value="NZ_SRMF01000002.1"/>
</dbReference>
<gene>
    <name evidence="9" type="ORF">E4656_08925</name>
</gene>
<name>A0A4Z0WHJ8_9GAMM</name>
<feature type="transmembrane region" description="Helical" evidence="8">
    <location>
        <begin position="12"/>
        <end position="31"/>
    </location>
</feature>
<keyword evidence="4 8" id="KW-1003">Cell membrane</keyword>
<dbReference type="Pfam" id="PF01925">
    <property type="entry name" value="TauE"/>
    <property type="match status" value="1"/>
</dbReference>
<evidence type="ECO:0000256" key="5">
    <source>
        <dbReference type="ARBA" id="ARBA00022692"/>
    </source>
</evidence>
<feature type="transmembrane region" description="Helical" evidence="8">
    <location>
        <begin position="235"/>
        <end position="255"/>
    </location>
</feature>
<dbReference type="OrthoDB" id="7860953at2"/>
<feature type="transmembrane region" description="Helical" evidence="8">
    <location>
        <begin position="76"/>
        <end position="100"/>
    </location>
</feature>
<organism evidence="9 10">
    <name type="scientific">Natronospirillum operosum</name>
    <dbReference type="NCBI Taxonomy" id="2759953"/>
    <lineage>
        <taxon>Bacteria</taxon>
        <taxon>Pseudomonadati</taxon>
        <taxon>Pseudomonadota</taxon>
        <taxon>Gammaproteobacteria</taxon>
        <taxon>Oceanospirillales</taxon>
        <taxon>Natronospirillaceae</taxon>
        <taxon>Natronospirillum</taxon>
    </lineage>
</organism>
<feature type="transmembrane region" description="Helical" evidence="8">
    <location>
        <begin position="137"/>
        <end position="163"/>
    </location>
</feature>
<comment type="similarity">
    <text evidence="2 8">Belongs to the 4-toluene sulfonate uptake permease (TSUP) (TC 2.A.102) family.</text>
</comment>
<keyword evidence="5 8" id="KW-0812">Transmembrane</keyword>
<keyword evidence="10" id="KW-1185">Reference proteome</keyword>
<feature type="transmembrane region" description="Helical" evidence="8">
    <location>
        <begin position="106"/>
        <end position="125"/>
    </location>
</feature>
<evidence type="ECO:0000256" key="8">
    <source>
        <dbReference type="RuleBase" id="RU363041"/>
    </source>
</evidence>
<protein>
    <recommendedName>
        <fullName evidence="8">Probable membrane transporter protein</fullName>
    </recommendedName>
</protein>
<evidence type="ECO:0000256" key="2">
    <source>
        <dbReference type="ARBA" id="ARBA00009142"/>
    </source>
</evidence>
<dbReference type="GO" id="GO:0005886">
    <property type="term" value="C:plasma membrane"/>
    <property type="evidence" value="ECO:0007669"/>
    <property type="project" value="UniProtKB-SubCell"/>
</dbReference>
<dbReference type="PANTHER" id="PTHR30269:SF23">
    <property type="entry name" value="MEMBRANE TRANSPORTER PROTEIN YDHB-RELATED"/>
    <property type="match status" value="1"/>
</dbReference>
<evidence type="ECO:0000256" key="4">
    <source>
        <dbReference type="ARBA" id="ARBA00022475"/>
    </source>
</evidence>
<keyword evidence="3" id="KW-0813">Transport</keyword>
<feature type="transmembrane region" description="Helical" evidence="8">
    <location>
        <begin position="43"/>
        <end position="64"/>
    </location>
</feature>
<reference evidence="9 10" key="1">
    <citation type="submission" date="2019-04" db="EMBL/GenBank/DDBJ databases">
        <title>Natronospirillum operosus gen. nov., sp. nov., a haloalkaliphilic satellite isolated from decaying biomass of laboratory culture of cyanobacterium Geitlerinema sp. and proposal of Natronospirillaceae fam. nov. and Saccharospirillaceae fam. nov.</title>
        <authorList>
            <person name="Kevbrin V."/>
            <person name="Boltyanskaya Y."/>
            <person name="Koziaeva V."/>
            <person name="Grouzdev D.S."/>
            <person name="Park M."/>
            <person name="Cho J."/>
        </authorList>
    </citation>
    <scope>NUCLEOTIDE SEQUENCE [LARGE SCALE GENOMIC DNA]</scope>
    <source>
        <strain evidence="9 10">G-116</strain>
    </source>
</reference>
<evidence type="ECO:0000313" key="10">
    <source>
        <dbReference type="Proteomes" id="UP000297475"/>
    </source>
</evidence>
<evidence type="ECO:0000256" key="7">
    <source>
        <dbReference type="ARBA" id="ARBA00023136"/>
    </source>
</evidence>
<feature type="transmembrane region" description="Helical" evidence="8">
    <location>
        <begin position="201"/>
        <end position="223"/>
    </location>
</feature>
<dbReference type="PANTHER" id="PTHR30269">
    <property type="entry name" value="TRANSMEMBRANE PROTEIN YFCA"/>
    <property type="match status" value="1"/>
</dbReference>
<dbReference type="Proteomes" id="UP000297475">
    <property type="component" value="Unassembled WGS sequence"/>
</dbReference>
<keyword evidence="7 8" id="KW-0472">Membrane</keyword>
<evidence type="ECO:0000313" key="9">
    <source>
        <dbReference type="EMBL" id="TGG94278.1"/>
    </source>
</evidence>
<proteinExistence type="inferred from homology"/>
<keyword evidence="6 8" id="KW-1133">Transmembrane helix</keyword>
<evidence type="ECO:0000256" key="3">
    <source>
        <dbReference type="ARBA" id="ARBA00022448"/>
    </source>
</evidence>
<evidence type="ECO:0000256" key="1">
    <source>
        <dbReference type="ARBA" id="ARBA00004651"/>
    </source>
</evidence>
<dbReference type="InterPro" id="IPR052017">
    <property type="entry name" value="TSUP"/>
</dbReference>
<sequence>MELGLPIDSATALQFILVMLAALLAGLAGGLSGFGGGLILPPVLAPILGAKAVVPVVSVAMLLANGHRLWIYRKLLDGRVLAITLACALPCTLLGTLIYARLSAEAISLMLGIFLVLAVPVSRFCQRRRVRVGFRGLAIGSGLFGLGSGTTTGMGMFLAPLLLGAGLTGQTFLATDAAISTAVNITKMIAFGQQEVLNSSLLLMGLMLGCLTIPGNYLGRWLVQRTSSRLHTRLMEILIILGGVSLLLPPLLAWLRT</sequence>
<comment type="caution">
    <text evidence="9">The sequence shown here is derived from an EMBL/GenBank/DDBJ whole genome shotgun (WGS) entry which is preliminary data.</text>
</comment>
<dbReference type="InterPro" id="IPR002781">
    <property type="entry name" value="TM_pro_TauE-like"/>
</dbReference>
<dbReference type="AlphaFoldDB" id="A0A4Z0WHJ8"/>
<accession>A0A4Z0WHJ8</accession>
<comment type="subcellular location">
    <subcellularLocation>
        <location evidence="1 8">Cell membrane</location>
        <topology evidence="1 8">Multi-pass membrane protein</topology>
    </subcellularLocation>
</comment>